<name>A0A6J8A2T9_MYTCO</name>
<sequence>MVLYSTLLALRISVDTHSTLSYVGSIVPFLLKCRSIEDLQICDDKGISSLDHFAVLCELNITKPQKQRKSVSFRKFKEINIENIEMDINNSLLLNERNTSVEHIVASYDSVLRTVLDRHAPEQSKVIIQRPNTKWYTDELRFAKRNAAKLSAKCEKQSSKFINKFTKNIVPGQANCSSNARRNITQIKFLKLDMIKRNC</sequence>
<evidence type="ECO:0000313" key="2">
    <source>
        <dbReference type="Proteomes" id="UP000507470"/>
    </source>
</evidence>
<accession>A0A6J8A2T9</accession>
<protein>
    <submittedName>
        <fullName evidence="1">Uncharacterized protein</fullName>
    </submittedName>
</protein>
<dbReference type="EMBL" id="CACVKT020000470">
    <property type="protein sequence ID" value="CAC5359323.1"/>
    <property type="molecule type" value="Genomic_DNA"/>
</dbReference>
<gene>
    <name evidence="1" type="ORF">MCOR_2220</name>
</gene>
<dbReference type="PANTHER" id="PTHR46670:SF3">
    <property type="entry name" value="ENDONUCLEASE_EXONUCLEASE_PHOSPHATASE DOMAIN-CONTAINING PROTEIN"/>
    <property type="match status" value="1"/>
</dbReference>
<dbReference type="Proteomes" id="UP000507470">
    <property type="component" value="Unassembled WGS sequence"/>
</dbReference>
<reference evidence="1 2" key="1">
    <citation type="submission" date="2020-06" db="EMBL/GenBank/DDBJ databases">
        <authorList>
            <person name="Li R."/>
            <person name="Bekaert M."/>
        </authorList>
    </citation>
    <scope>NUCLEOTIDE SEQUENCE [LARGE SCALE GENOMIC DNA]</scope>
    <source>
        <strain evidence="2">wild</strain>
    </source>
</reference>
<proteinExistence type="predicted"/>
<dbReference type="OrthoDB" id="5982167at2759"/>
<dbReference type="AlphaFoldDB" id="A0A6J8A2T9"/>
<keyword evidence="2" id="KW-1185">Reference proteome</keyword>
<organism evidence="1 2">
    <name type="scientific">Mytilus coruscus</name>
    <name type="common">Sea mussel</name>
    <dbReference type="NCBI Taxonomy" id="42192"/>
    <lineage>
        <taxon>Eukaryota</taxon>
        <taxon>Metazoa</taxon>
        <taxon>Spiralia</taxon>
        <taxon>Lophotrochozoa</taxon>
        <taxon>Mollusca</taxon>
        <taxon>Bivalvia</taxon>
        <taxon>Autobranchia</taxon>
        <taxon>Pteriomorphia</taxon>
        <taxon>Mytilida</taxon>
        <taxon>Mytiloidea</taxon>
        <taxon>Mytilidae</taxon>
        <taxon>Mytilinae</taxon>
        <taxon>Mytilus</taxon>
    </lineage>
</organism>
<dbReference type="PANTHER" id="PTHR46670">
    <property type="entry name" value="ENDO/EXONUCLEASE/PHOSPHATASE DOMAIN-CONTAINING PROTEIN"/>
    <property type="match status" value="1"/>
</dbReference>
<evidence type="ECO:0000313" key="1">
    <source>
        <dbReference type="EMBL" id="CAC5359323.1"/>
    </source>
</evidence>